<dbReference type="OrthoDB" id="1414892at2"/>
<name>A0A0P7B1W3_9FLAO</name>
<gene>
    <name evidence="1" type="ORF">I595_112</name>
</gene>
<dbReference type="EMBL" id="LDJX01000001">
    <property type="protein sequence ID" value="KPM33209.1"/>
    <property type="molecule type" value="Genomic_DNA"/>
</dbReference>
<protein>
    <submittedName>
        <fullName evidence="1">Uncharacterized protein</fullName>
    </submittedName>
</protein>
<dbReference type="RefSeq" id="WP_054557437.1">
    <property type="nucleotide sequence ID" value="NZ_LDJX01000001.1"/>
</dbReference>
<evidence type="ECO:0000313" key="1">
    <source>
        <dbReference type="EMBL" id="KPM33209.1"/>
    </source>
</evidence>
<sequence>MFRANYITAFLVVCFLFNEGQTQELAIFKVSDFDLKGPVKMCTVVQSYGREIFEFSPSGLLIKSTTKYNESDSDITLYKYSGGYLMEKRLESYKDGVLDPSSSMVNLFEIDSSKGKVIKEKIISLDKEFFEEQRYYLNEDGDVERVVTSHQNAVDETKIEYTQLKGESTKSTFENGILIQTVRKSTKINKNKEKITITLVKEFLDGKPSTAVETEHDEKGKILSKQLFLFDTGSKQFAPSERLEFQYNAAGVLSKNIVHKGKAKSVKEYVFQFDDSPYKNWVKKIVAPENTYVSRIITYFQEDPATEEN</sequence>
<organism evidence="1 2">
    <name type="scientific">Croceitalea dokdonensis DOKDO 023</name>
    <dbReference type="NCBI Taxonomy" id="1300341"/>
    <lineage>
        <taxon>Bacteria</taxon>
        <taxon>Pseudomonadati</taxon>
        <taxon>Bacteroidota</taxon>
        <taxon>Flavobacteriia</taxon>
        <taxon>Flavobacteriales</taxon>
        <taxon>Flavobacteriaceae</taxon>
        <taxon>Croceitalea</taxon>
    </lineage>
</organism>
<comment type="caution">
    <text evidence="1">The sequence shown here is derived from an EMBL/GenBank/DDBJ whole genome shotgun (WGS) entry which is preliminary data.</text>
</comment>
<proteinExistence type="predicted"/>
<reference evidence="1 2" key="1">
    <citation type="submission" date="2015-09" db="EMBL/GenBank/DDBJ databases">
        <title>Genome sequence of the marine flavobacterium Croceitalea dokdonensis DOKDO 023 that contains proton- and sodium-pumping rhodopsins.</title>
        <authorList>
            <person name="Kwon S.-K."/>
            <person name="Lee H.K."/>
            <person name="Kwak M.-J."/>
            <person name="Kim J.F."/>
        </authorList>
    </citation>
    <scope>NUCLEOTIDE SEQUENCE [LARGE SCALE GENOMIC DNA]</scope>
    <source>
        <strain evidence="1 2">DOKDO 023</strain>
    </source>
</reference>
<accession>A0A0P7B1W3</accession>
<evidence type="ECO:0000313" key="2">
    <source>
        <dbReference type="Proteomes" id="UP000050280"/>
    </source>
</evidence>
<keyword evidence="2" id="KW-1185">Reference proteome</keyword>
<dbReference type="Proteomes" id="UP000050280">
    <property type="component" value="Unassembled WGS sequence"/>
</dbReference>
<dbReference type="AlphaFoldDB" id="A0A0P7B1W3"/>